<dbReference type="EMBL" id="FOVO01000016">
    <property type="protein sequence ID" value="SFN70327.1"/>
    <property type="molecule type" value="Genomic_DNA"/>
</dbReference>
<dbReference type="Proteomes" id="UP000199011">
    <property type="component" value="Unassembled WGS sequence"/>
</dbReference>
<gene>
    <name evidence="1" type="ORF">SAMN05421579_11612</name>
</gene>
<protein>
    <submittedName>
        <fullName evidence="1">Uncharacterized protein</fullName>
    </submittedName>
</protein>
<proteinExistence type="predicted"/>
<dbReference type="AlphaFoldDB" id="A0A1I5B6J1"/>
<organism evidence="1 2">
    <name type="scientific">Xenorhabdus japonica</name>
    <dbReference type="NCBI Taxonomy" id="53341"/>
    <lineage>
        <taxon>Bacteria</taxon>
        <taxon>Pseudomonadati</taxon>
        <taxon>Pseudomonadota</taxon>
        <taxon>Gammaproteobacteria</taxon>
        <taxon>Enterobacterales</taxon>
        <taxon>Morganellaceae</taxon>
        <taxon>Xenorhabdus</taxon>
    </lineage>
</organism>
<name>A0A1I5B6J1_9GAMM</name>
<evidence type="ECO:0000313" key="1">
    <source>
        <dbReference type="EMBL" id="SFN70327.1"/>
    </source>
</evidence>
<reference evidence="2" key="1">
    <citation type="submission" date="2016-10" db="EMBL/GenBank/DDBJ databases">
        <authorList>
            <person name="Varghese N."/>
            <person name="Submissions S."/>
        </authorList>
    </citation>
    <scope>NUCLEOTIDE SEQUENCE [LARGE SCALE GENOMIC DNA]</scope>
    <source>
        <strain evidence="2">DSM 16522</strain>
    </source>
</reference>
<accession>A0A1I5B6J1</accession>
<keyword evidence="2" id="KW-1185">Reference proteome</keyword>
<evidence type="ECO:0000313" key="2">
    <source>
        <dbReference type="Proteomes" id="UP000199011"/>
    </source>
</evidence>
<dbReference type="STRING" id="53341.SAMN05421579_11612"/>
<sequence length="84" mass="9322">MIAIGTGKAPAPCTAQRLPMFPQWQVRVTAGLILALNKQVEINRQAQRMQTVGNPRAFPGIQFRLLRGAVRLTQRHTVAAFVRS</sequence>